<proteinExistence type="predicted"/>
<dbReference type="InterPro" id="IPR002913">
    <property type="entry name" value="START_lipid-bd_dom"/>
</dbReference>
<reference evidence="2" key="1">
    <citation type="submission" date="2025-08" db="UniProtKB">
        <authorList>
            <consortium name="RefSeq"/>
        </authorList>
    </citation>
    <scope>IDENTIFICATION</scope>
</reference>
<dbReference type="RefSeq" id="XP_029636225.1">
    <property type="nucleotide sequence ID" value="XM_029780365.2"/>
</dbReference>
<evidence type="ECO:0000313" key="1">
    <source>
        <dbReference type="Proteomes" id="UP000515154"/>
    </source>
</evidence>
<dbReference type="PROSITE" id="PS50848">
    <property type="entry name" value="START"/>
    <property type="match status" value="1"/>
</dbReference>
<gene>
    <name evidence="2" type="primary">LOC115211710</name>
</gene>
<dbReference type="PANTHER" id="PTHR47117">
    <property type="entry name" value="STAR-RELATED LIPID TRANSFER PROTEIN 9"/>
    <property type="match status" value="1"/>
</dbReference>
<dbReference type="Gene3D" id="3.30.530.20">
    <property type="match status" value="1"/>
</dbReference>
<organism evidence="1 2">
    <name type="scientific">Octopus sinensis</name>
    <name type="common">East Asian common octopus</name>
    <dbReference type="NCBI Taxonomy" id="2607531"/>
    <lineage>
        <taxon>Eukaryota</taxon>
        <taxon>Metazoa</taxon>
        <taxon>Spiralia</taxon>
        <taxon>Lophotrochozoa</taxon>
        <taxon>Mollusca</taxon>
        <taxon>Cephalopoda</taxon>
        <taxon>Coleoidea</taxon>
        <taxon>Octopodiformes</taxon>
        <taxon>Octopoda</taxon>
        <taxon>Incirrata</taxon>
        <taxon>Octopodidae</taxon>
        <taxon>Octopus</taxon>
    </lineage>
</organism>
<dbReference type="AlphaFoldDB" id="A0A6P7SDI5"/>
<dbReference type="Proteomes" id="UP000515154">
    <property type="component" value="Linkage group LG5"/>
</dbReference>
<protein>
    <submittedName>
        <fullName evidence="2">Uncharacterized protein LOC115211710</fullName>
    </submittedName>
</protein>
<name>A0A6P7SDI5_9MOLL</name>
<keyword evidence="1" id="KW-1185">Reference proteome</keyword>
<sequence>MMIYLIVFSTVAGALGLVVFILFMMQYRSLQAWRIDQNVDLKKGTTLTAVEVMELLQKSRPLPVDTLQGWTLYSFDNGTRIWWHNFTISGASITVFASFGGVAVSSMTVFQVLKDISHTWSWKPGVMSTSYILRGSSKQKADPRSSPSLSSGSYSSKSANYDVIAEEHLKSVSDGSKSYSIPCQMPITNTETVTLQRYWDCDNSGGGWLLESNEKTGDWKVYIFQPLKDTFQCLITILVHEKLQSPIATAAITSRLLGSLQNFFLYKKVNPPTFPYVLFHVDNHRMFMQRSASFRRSGHSKDTRFFNRFRSLLEKKPSMNSKILSKEERQKTEDILRPLTFPSEDLMASCLVEDSTHSLTSSSASSGSVKSSKDTLDNQNKLADPDKDSVSEDEVDSKTNGHAVSGSLPRSASVPEGGYNIPTNSPKDHRFVFYQTVANEAAATLLKELTLSSNIDLQSQTENNNLTGRWVFCGLDDEIVILRKIPEEGSSLQSYMGKGIVQVPPKVVWDTVRNPRTKFTYDESLKKVDVLESFLESLKIVYFYHEVVALFRKDCCDACVVLSERLENNRFILSMQSVDYENTRRDKDATKALIKPSGWIIEPLVKDNRLCSMVTYIMQMDFGPPKTATDRYPFEDLVIRQPLSIADLRRYLRSAVVWARHHSSPARS</sequence>
<accession>A0A6P7SDI5</accession>
<evidence type="ECO:0000313" key="2">
    <source>
        <dbReference type="RefSeq" id="XP_029636225.1"/>
    </source>
</evidence>
<dbReference type="PANTHER" id="PTHR47117:SF8">
    <property type="entry name" value="KINESIN FAMILY MEMBER 16B"/>
    <property type="match status" value="1"/>
</dbReference>
<dbReference type="GO" id="GO:0008289">
    <property type="term" value="F:lipid binding"/>
    <property type="evidence" value="ECO:0007669"/>
    <property type="project" value="InterPro"/>
</dbReference>
<dbReference type="InterPro" id="IPR023393">
    <property type="entry name" value="START-like_dom_sf"/>
</dbReference>
<dbReference type="SUPFAM" id="SSF55961">
    <property type="entry name" value="Bet v1-like"/>
    <property type="match status" value="2"/>
</dbReference>
<dbReference type="KEGG" id="osn:115211710"/>